<evidence type="ECO:0000313" key="10">
    <source>
        <dbReference type="Proteomes" id="UP000019116"/>
    </source>
</evidence>
<dbReference type="CDD" id="cd00073">
    <property type="entry name" value="H15"/>
    <property type="match status" value="1"/>
</dbReference>
<dbReference type="OrthoDB" id="1110759at2759"/>
<reference evidence="9" key="2">
    <citation type="submission" date="2018-10" db="UniProtKB">
        <authorList>
            <consortium name="EnsemblPlants"/>
        </authorList>
    </citation>
    <scope>IDENTIFICATION</scope>
</reference>
<feature type="compositionally biased region" description="Low complexity" evidence="7">
    <location>
        <begin position="1"/>
        <end position="13"/>
    </location>
</feature>
<evidence type="ECO:0000256" key="2">
    <source>
        <dbReference type="ARBA" id="ARBA00004286"/>
    </source>
</evidence>
<evidence type="ECO:0000256" key="3">
    <source>
        <dbReference type="ARBA" id="ARBA00022454"/>
    </source>
</evidence>
<dbReference type="SMR" id="A0A3B6RC41"/>
<comment type="similarity">
    <text evidence="6">Belongs to the histone H1/H5 family.</text>
</comment>
<dbReference type="PRINTS" id="PR00624">
    <property type="entry name" value="HISTONEH5"/>
</dbReference>
<evidence type="ECO:0000256" key="7">
    <source>
        <dbReference type="SAM" id="MobiDB-lite"/>
    </source>
</evidence>
<evidence type="ECO:0000256" key="6">
    <source>
        <dbReference type="RuleBase" id="RU003894"/>
    </source>
</evidence>
<dbReference type="GO" id="GO:0031492">
    <property type="term" value="F:nucleosomal DNA binding"/>
    <property type="evidence" value="ECO:0000318"/>
    <property type="project" value="GO_Central"/>
</dbReference>
<proteinExistence type="inferred from homology"/>
<dbReference type="GeneID" id="123151443"/>
<evidence type="ECO:0000256" key="4">
    <source>
        <dbReference type="ARBA" id="ARBA00023125"/>
    </source>
</evidence>
<dbReference type="PROSITE" id="PS51504">
    <property type="entry name" value="H15"/>
    <property type="match status" value="1"/>
</dbReference>
<dbReference type="STRING" id="4565.A0A3B6RC41"/>
<keyword evidence="4 6" id="KW-0238">DNA-binding</keyword>
<dbReference type="RefSeq" id="XP_044427089.1">
    <property type="nucleotide sequence ID" value="XM_044571154.1"/>
</dbReference>
<dbReference type="PANTHER" id="PTHR11467:SF36">
    <property type="entry name" value="HISTONE 24-RELATED"/>
    <property type="match status" value="1"/>
</dbReference>
<dbReference type="GO" id="GO:0000786">
    <property type="term" value="C:nucleosome"/>
    <property type="evidence" value="ECO:0007669"/>
    <property type="project" value="InterPro"/>
</dbReference>
<dbReference type="OMA" id="ELQKTHC"/>
<dbReference type="InterPro" id="IPR005818">
    <property type="entry name" value="Histone_H1/H5_H15"/>
</dbReference>
<dbReference type="Pfam" id="PF00538">
    <property type="entry name" value="Linker_histone"/>
    <property type="match status" value="1"/>
</dbReference>
<protein>
    <recommendedName>
        <fullName evidence="8">H15 domain-containing protein</fullName>
    </recommendedName>
</protein>
<dbReference type="GO" id="GO:0030261">
    <property type="term" value="P:chromosome condensation"/>
    <property type="evidence" value="ECO:0000318"/>
    <property type="project" value="GO_Central"/>
</dbReference>
<feature type="compositionally biased region" description="Low complexity" evidence="7">
    <location>
        <begin position="171"/>
        <end position="184"/>
    </location>
</feature>
<feature type="region of interest" description="Disordered" evidence="7">
    <location>
        <begin position="1"/>
        <end position="80"/>
    </location>
</feature>
<sequence length="197" mass="20594">MATVMEEAGAVVMGGTGEEEVVAAPEKVEEVKEAGAGGVDVEVAGGEAKKAEEEQGEQGKGTEKKPRRRKPRSAGPHHPPYFEMIKEAIMAAGDGKAGASAYAIAIAKRVGERHGEALPGNYRKVLATQLRGFAAKGRLVQVKASFRLAPAEEKKALQAATPKSKKRTTTAKKTASKNVAPAPARAKRAKKANKASA</sequence>
<dbReference type="GO" id="GO:0005634">
    <property type="term" value="C:nucleus"/>
    <property type="evidence" value="ECO:0000318"/>
    <property type="project" value="GO_Central"/>
</dbReference>
<dbReference type="Gramene" id="TraesCS7A03G0150000.1">
    <property type="protein sequence ID" value="TraesCS7A03G0150000.1.CDS"/>
    <property type="gene ID" value="TraesCS7A03G0150000"/>
</dbReference>
<dbReference type="Gramene" id="TraesNOR7A03G03862560.1">
    <property type="protein sequence ID" value="TraesNOR7A03G03862560.1"/>
    <property type="gene ID" value="TraesNOR7A03G03862560"/>
</dbReference>
<dbReference type="EnsemblPlants" id="TraesCS7A02G067000.1">
    <property type="protein sequence ID" value="TraesCS7A02G067000.1"/>
    <property type="gene ID" value="TraesCS7A02G067000"/>
</dbReference>
<feature type="domain" description="H15" evidence="8">
    <location>
        <begin position="77"/>
        <end position="150"/>
    </location>
</feature>
<dbReference type="InterPro" id="IPR036390">
    <property type="entry name" value="WH_DNA-bd_sf"/>
</dbReference>
<dbReference type="Gramene" id="TraesCS7A02G067000.1">
    <property type="protein sequence ID" value="TraesCS7A02G067000.1"/>
    <property type="gene ID" value="TraesCS7A02G067000"/>
</dbReference>
<dbReference type="InterPro" id="IPR036388">
    <property type="entry name" value="WH-like_DNA-bd_sf"/>
</dbReference>
<dbReference type="PANTHER" id="PTHR11467">
    <property type="entry name" value="HISTONE H1"/>
    <property type="match status" value="1"/>
</dbReference>
<evidence type="ECO:0000256" key="1">
    <source>
        <dbReference type="ARBA" id="ARBA00004123"/>
    </source>
</evidence>
<name>A0A3B6RC41_WHEAT</name>
<feature type="region of interest" description="Disordered" evidence="7">
    <location>
        <begin position="151"/>
        <end position="197"/>
    </location>
</feature>
<evidence type="ECO:0000256" key="5">
    <source>
        <dbReference type="ARBA" id="ARBA00023242"/>
    </source>
</evidence>
<dbReference type="SUPFAM" id="SSF46785">
    <property type="entry name" value="Winged helix' DNA-binding domain"/>
    <property type="match status" value="1"/>
</dbReference>
<comment type="subcellular location">
    <subcellularLocation>
        <location evidence="2">Chromosome</location>
    </subcellularLocation>
    <subcellularLocation>
        <location evidence="1 6">Nucleus</location>
    </subcellularLocation>
</comment>
<dbReference type="GO" id="GO:0003690">
    <property type="term" value="F:double-stranded DNA binding"/>
    <property type="evidence" value="ECO:0000318"/>
    <property type="project" value="GO_Central"/>
</dbReference>
<dbReference type="GO" id="GO:0045910">
    <property type="term" value="P:negative regulation of DNA recombination"/>
    <property type="evidence" value="ECO:0000318"/>
    <property type="project" value="GO_Central"/>
</dbReference>
<dbReference type="SMART" id="SM00526">
    <property type="entry name" value="H15"/>
    <property type="match status" value="1"/>
</dbReference>
<dbReference type="Proteomes" id="UP000019116">
    <property type="component" value="Chromosome 7A"/>
</dbReference>
<gene>
    <name evidence="9" type="primary">LOC123151443</name>
</gene>
<accession>A0A3B6RC41</accession>
<evidence type="ECO:0000259" key="8">
    <source>
        <dbReference type="PROSITE" id="PS51504"/>
    </source>
</evidence>
<feature type="compositionally biased region" description="Basic residues" evidence="7">
    <location>
        <begin position="185"/>
        <end position="197"/>
    </location>
</feature>
<dbReference type="GO" id="GO:0030527">
    <property type="term" value="F:structural constituent of chromatin"/>
    <property type="evidence" value="ECO:0007669"/>
    <property type="project" value="InterPro"/>
</dbReference>
<keyword evidence="3 6" id="KW-0158">Chromosome</keyword>
<organism evidence="9">
    <name type="scientific">Triticum aestivum</name>
    <name type="common">Wheat</name>
    <dbReference type="NCBI Taxonomy" id="4565"/>
    <lineage>
        <taxon>Eukaryota</taxon>
        <taxon>Viridiplantae</taxon>
        <taxon>Streptophyta</taxon>
        <taxon>Embryophyta</taxon>
        <taxon>Tracheophyta</taxon>
        <taxon>Spermatophyta</taxon>
        <taxon>Magnoliopsida</taxon>
        <taxon>Liliopsida</taxon>
        <taxon>Poales</taxon>
        <taxon>Poaceae</taxon>
        <taxon>BOP clade</taxon>
        <taxon>Pooideae</taxon>
        <taxon>Triticodae</taxon>
        <taxon>Triticeae</taxon>
        <taxon>Triticinae</taxon>
        <taxon>Triticum</taxon>
    </lineage>
</organism>
<dbReference type="Gene3D" id="1.10.10.10">
    <property type="entry name" value="Winged helix-like DNA-binding domain superfamily/Winged helix DNA-binding domain"/>
    <property type="match status" value="1"/>
</dbReference>
<keyword evidence="5 6" id="KW-0539">Nucleus</keyword>
<dbReference type="GO" id="GO:0006334">
    <property type="term" value="P:nucleosome assembly"/>
    <property type="evidence" value="ECO:0007669"/>
    <property type="project" value="InterPro"/>
</dbReference>
<dbReference type="InterPro" id="IPR005819">
    <property type="entry name" value="H1/H5"/>
</dbReference>
<evidence type="ECO:0000313" key="9">
    <source>
        <dbReference type="EnsemblPlants" id="TraesCS7A02G067000.1"/>
    </source>
</evidence>
<reference evidence="9" key="1">
    <citation type="submission" date="2018-08" db="EMBL/GenBank/DDBJ databases">
        <authorList>
            <person name="Rossello M."/>
        </authorList>
    </citation>
    <scope>NUCLEOTIDE SEQUENCE [LARGE SCALE GENOMIC DNA]</scope>
    <source>
        <strain evidence="9">cv. Chinese Spring</strain>
    </source>
</reference>
<dbReference type="AlphaFoldDB" id="A0A3B6RC41"/>
<keyword evidence="10" id="KW-1185">Reference proteome</keyword>